<dbReference type="OrthoDB" id="3053089at2759"/>
<name>A0A2A9N762_9AGAR</name>
<keyword evidence="2" id="KW-1185">Reference proteome</keyword>
<feature type="non-terminal residue" evidence="1">
    <location>
        <position position="124"/>
    </location>
</feature>
<accession>A0A2A9N762</accession>
<dbReference type="Gene3D" id="2.40.70.10">
    <property type="entry name" value="Acid Proteases"/>
    <property type="match status" value="1"/>
</dbReference>
<dbReference type="Proteomes" id="UP000242287">
    <property type="component" value="Unassembled WGS sequence"/>
</dbReference>
<dbReference type="InterPro" id="IPR021109">
    <property type="entry name" value="Peptidase_aspartic_dom_sf"/>
</dbReference>
<dbReference type="AlphaFoldDB" id="A0A2A9N762"/>
<organism evidence="1 2">
    <name type="scientific">Amanita thiersii Skay4041</name>
    <dbReference type="NCBI Taxonomy" id="703135"/>
    <lineage>
        <taxon>Eukaryota</taxon>
        <taxon>Fungi</taxon>
        <taxon>Dikarya</taxon>
        <taxon>Basidiomycota</taxon>
        <taxon>Agaricomycotina</taxon>
        <taxon>Agaricomycetes</taxon>
        <taxon>Agaricomycetidae</taxon>
        <taxon>Agaricales</taxon>
        <taxon>Pluteineae</taxon>
        <taxon>Amanitaceae</taxon>
        <taxon>Amanita</taxon>
    </lineage>
</organism>
<sequence length="124" mass="14438">MDFSITNISKNDIFLGHDWLKYHNPKINWNKAMLEFSRCPGACQKESAVDSPEEEVLDVMEWDEMESGDRLLVVQISKEELQLRAYQSKAEQLAEQRTGGHNKLPAYCLPYKKVFEKKTFDQLP</sequence>
<evidence type="ECO:0000313" key="2">
    <source>
        <dbReference type="Proteomes" id="UP000242287"/>
    </source>
</evidence>
<proteinExistence type="predicted"/>
<protein>
    <submittedName>
        <fullName evidence="1">Uncharacterized protein</fullName>
    </submittedName>
</protein>
<dbReference type="EMBL" id="KZ302495">
    <property type="protein sequence ID" value="PFH45208.1"/>
    <property type="molecule type" value="Genomic_DNA"/>
</dbReference>
<reference evidence="1 2" key="1">
    <citation type="submission" date="2014-02" db="EMBL/GenBank/DDBJ databases">
        <title>Transposable element dynamics among asymbiotic and ectomycorrhizal Amanita fungi.</title>
        <authorList>
            <consortium name="DOE Joint Genome Institute"/>
            <person name="Hess J."/>
            <person name="Skrede I."/>
            <person name="Wolfe B."/>
            <person name="LaButti K."/>
            <person name="Ohm R.A."/>
            <person name="Grigoriev I.V."/>
            <person name="Pringle A."/>
        </authorList>
    </citation>
    <scope>NUCLEOTIDE SEQUENCE [LARGE SCALE GENOMIC DNA]</scope>
    <source>
        <strain evidence="1 2">SKay4041</strain>
    </source>
</reference>
<evidence type="ECO:0000313" key="1">
    <source>
        <dbReference type="EMBL" id="PFH45208.1"/>
    </source>
</evidence>
<gene>
    <name evidence="1" type="ORF">AMATHDRAFT_161954</name>
</gene>